<protein>
    <submittedName>
        <fullName evidence="4">Serine/threonine-protein kinase AfsK</fullName>
        <ecNumber evidence="4">2.7.11.1</ecNumber>
    </submittedName>
</protein>
<keyword evidence="2" id="KW-0732">Signal</keyword>
<dbReference type="InterPro" id="IPR011047">
    <property type="entry name" value="Quinoprotein_ADH-like_sf"/>
</dbReference>
<keyword evidence="5" id="KW-1185">Reference proteome</keyword>
<evidence type="ECO:0000259" key="3">
    <source>
        <dbReference type="Pfam" id="PF13360"/>
    </source>
</evidence>
<evidence type="ECO:0000313" key="5">
    <source>
        <dbReference type="Proteomes" id="UP000317429"/>
    </source>
</evidence>
<dbReference type="SUPFAM" id="SSF50998">
    <property type="entry name" value="Quinoprotein alcohol dehydrogenase-like"/>
    <property type="match status" value="1"/>
</dbReference>
<dbReference type="OrthoDB" id="273000at2"/>
<feature type="compositionally biased region" description="Gly residues" evidence="1">
    <location>
        <begin position="425"/>
        <end position="435"/>
    </location>
</feature>
<feature type="chain" id="PRO_5021779186" evidence="2">
    <location>
        <begin position="31"/>
        <end position="445"/>
    </location>
</feature>
<dbReference type="RefSeq" id="WP_145291145.1">
    <property type="nucleotide sequence ID" value="NZ_CP036291.1"/>
</dbReference>
<evidence type="ECO:0000313" key="4">
    <source>
        <dbReference type="EMBL" id="QDU91229.1"/>
    </source>
</evidence>
<feature type="signal peptide" evidence="2">
    <location>
        <begin position="1"/>
        <end position="30"/>
    </location>
</feature>
<dbReference type="InterPro" id="IPR002372">
    <property type="entry name" value="PQQ_rpt_dom"/>
</dbReference>
<dbReference type="GO" id="GO:0004674">
    <property type="term" value="F:protein serine/threonine kinase activity"/>
    <property type="evidence" value="ECO:0007669"/>
    <property type="project" value="UniProtKB-EC"/>
</dbReference>
<dbReference type="KEGG" id="pnd:Pla175_46490"/>
<dbReference type="Gene3D" id="2.130.10.10">
    <property type="entry name" value="YVTN repeat-like/Quinoprotein amine dehydrogenase"/>
    <property type="match status" value="2"/>
</dbReference>
<sequence length="445" mass="46557" precursor="true">MKTLHQAARGAVASLACLGAALLSAAWAQATPLTPESQLRPAGLERAWFTQTNLDAARNKLQGVTLSGDMLVSLSTAGFVEAFDAETGERLWATRVGNPDYGSLGPAVGQDVIALINGSTLHVLDRKDGRPIISRPVGGAPAGAPAIGKGFVFVPLLSGRVEGYPIEDQGEPLWYYSSSGRVYQPIVAGTDHIYWASSRGYMFAAGIAATGVAYRFESVADFVAPPAAGDGMVYAATGAGYMYAIDEQSGKEKWRYSTGFPILRSPVAIADEVFIVTEEPALHRVDASGDAKWVTPGVAQFIAQSESRVYGLDRFGGYLVLDGETGVVLYRAPSRGSFHPVLNTESDRLFVYSDDGLIQAFHELGADEPYLHAPKPATAEVADENADPAKPAAAAPAETPVKPAEAGPAPAEAPAAIPDPFGGEDPFGGDAGDPFGGDDPFGTTP</sequence>
<dbReference type="PANTHER" id="PTHR34512">
    <property type="entry name" value="CELL SURFACE PROTEIN"/>
    <property type="match status" value="1"/>
</dbReference>
<dbReference type="PANTHER" id="PTHR34512:SF30">
    <property type="entry name" value="OUTER MEMBRANE PROTEIN ASSEMBLY FACTOR BAMB"/>
    <property type="match status" value="1"/>
</dbReference>
<feature type="domain" description="Pyrrolo-quinoline quinone repeat" evidence="3">
    <location>
        <begin position="168"/>
        <end position="293"/>
    </location>
</feature>
<keyword evidence="4" id="KW-0808">Transferase</keyword>
<evidence type="ECO:0000256" key="2">
    <source>
        <dbReference type="SAM" id="SignalP"/>
    </source>
</evidence>
<dbReference type="Proteomes" id="UP000317429">
    <property type="component" value="Chromosome"/>
</dbReference>
<keyword evidence="4" id="KW-0418">Kinase</keyword>
<name>A0A518DIC6_9BACT</name>
<accession>A0A518DIC6</accession>
<proteinExistence type="predicted"/>
<dbReference type="InterPro" id="IPR018391">
    <property type="entry name" value="PQQ_b-propeller_rpt"/>
</dbReference>
<dbReference type="EMBL" id="CP036291">
    <property type="protein sequence ID" value="QDU91229.1"/>
    <property type="molecule type" value="Genomic_DNA"/>
</dbReference>
<dbReference type="Pfam" id="PF13360">
    <property type="entry name" value="PQQ_2"/>
    <property type="match status" value="1"/>
</dbReference>
<evidence type="ECO:0000256" key="1">
    <source>
        <dbReference type="SAM" id="MobiDB-lite"/>
    </source>
</evidence>
<dbReference type="AlphaFoldDB" id="A0A518DIC6"/>
<organism evidence="4 5">
    <name type="scientific">Pirellulimonas nuda</name>
    <dbReference type="NCBI Taxonomy" id="2528009"/>
    <lineage>
        <taxon>Bacteria</taxon>
        <taxon>Pseudomonadati</taxon>
        <taxon>Planctomycetota</taxon>
        <taxon>Planctomycetia</taxon>
        <taxon>Pirellulales</taxon>
        <taxon>Lacipirellulaceae</taxon>
        <taxon>Pirellulimonas</taxon>
    </lineage>
</organism>
<dbReference type="EC" id="2.7.11.1" evidence="4"/>
<reference evidence="4 5" key="1">
    <citation type="submission" date="2019-02" db="EMBL/GenBank/DDBJ databases">
        <title>Deep-cultivation of Planctomycetes and their phenomic and genomic characterization uncovers novel biology.</title>
        <authorList>
            <person name="Wiegand S."/>
            <person name="Jogler M."/>
            <person name="Boedeker C."/>
            <person name="Pinto D."/>
            <person name="Vollmers J."/>
            <person name="Rivas-Marin E."/>
            <person name="Kohn T."/>
            <person name="Peeters S.H."/>
            <person name="Heuer A."/>
            <person name="Rast P."/>
            <person name="Oberbeckmann S."/>
            <person name="Bunk B."/>
            <person name="Jeske O."/>
            <person name="Meyerdierks A."/>
            <person name="Storesund J.E."/>
            <person name="Kallscheuer N."/>
            <person name="Luecker S."/>
            <person name="Lage O.M."/>
            <person name="Pohl T."/>
            <person name="Merkel B.J."/>
            <person name="Hornburger P."/>
            <person name="Mueller R.-W."/>
            <person name="Bruemmer F."/>
            <person name="Labrenz M."/>
            <person name="Spormann A.M."/>
            <person name="Op den Camp H."/>
            <person name="Overmann J."/>
            <person name="Amann R."/>
            <person name="Jetten M.S.M."/>
            <person name="Mascher T."/>
            <person name="Medema M.H."/>
            <person name="Devos D.P."/>
            <person name="Kaster A.-K."/>
            <person name="Ovreas L."/>
            <person name="Rohde M."/>
            <person name="Galperin M.Y."/>
            <person name="Jogler C."/>
        </authorList>
    </citation>
    <scope>NUCLEOTIDE SEQUENCE [LARGE SCALE GENOMIC DNA]</scope>
    <source>
        <strain evidence="4 5">Pla175</strain>
    </source>
</reference>
<gene>
    <name evidence="4" type="primary">afsK</name>
    <name evidence="4" type="ORF">Pla175_46490</name>
</gene>
<feature type="region of interest" description="Disordered" evidence="1">
    <location>
        <begin position="379"/>
        <end position="445"/>
    </location>
</feature>
<feature type="compositionally biased region" description="Low complexity" evidence="1">
    <location>
        <begin position="388"/>
        <end position="424"/>
    </location>
</feature>
<dbReference type="SMART" id="SM00564">
    <property type="entry name" value="PQQ"/>
    <property type="match status" value="2"/>
</dbReference>
<dbReference type="InterPro" id="IPR015943">
    <property type="entry name" value="WD40/YVTN_repeat-like_dom_sf"/>
</dbReference>